<evidence type="ECO:0000256" key="2">
    <source>
        <dbReference type="ARBA" id="ARBA00022475"/>
    </source>
</evidence>
<dbReference type="GO" id="GO:0006935">
    <property type="term" value="P:chemotaxis"/>
    <property type="evidence" value="ECO:0007669"/>
    <property type="project" value="UniProtKB-KW"/>
</dbReference>
<keyword evidence="8 10" id="KW-0807">Transducer</keyword>
<evidence type="ECO:0000313" key="17">
    <source>
        <dbReference type="Proteomes" id="UP000325606"/>
    </source>
</evidence>
<keyword evidence="7 12" id="KW-0472">Membrane</keyword>
<dbReference type="KEGG" id="nik:F5I99_13950"/>
<reference evidence="16 17" key="1">
    <citation type="submission" date="2019-09" db="EMBL/GenBank/DDBJ databases">
        <title>Nitrincola iocasae sp. nov., a bacterium isolated from the sediment collected at a cold seep field in South China Sea.</title>
        <authorList>
            <person name="Zhang H."/>
            <person name="Wang H."/>
            <person name="Li C."/>
        </authorList>
    </citation>
    <scope>NUCLEOTIDE SEQUENCE [LARGE SCALE GENOMIC DNA]</scope>
    <source>
        <strain evidence="16 17">KXZD1103</strain>
    </source>
</reference>
<dbReference type="Pfam" id="PF00672">
    <property type="entry name" value="HAMP"/>
    <property type="match status" value="1"/>
</dbReference>
<comment type="similarity">
    <text evidence="9">Belongs to the methyl-accepting chemotaxis (MCP) protein family.</text>
</comment>
<dbReference type="AlphaFoldDB" id="A0A5J6LG14"/>
<keyword evidence="3" id="KW-0145">Chemotaxis</keyword>
<evidence type="ECO:0000256" key="9">
    <source>
        <dbReference type="ARBA" id="ARBA00029447"/>
    </source>
</evidence>
<keyword evidence="11" id="KW-0175">Coiled coil</keyword>
<evidence type="ECO:0000256" key="3">
    <source>
        <dbReference type="ARBA" id="ARBA00022500"/>
    </source>
</evidence>
<evidence type="ECO:0000256" key="4">
    <source>
        <dbReference type="ARBA" id="ARBA00022519"/>
    </source>
</evidence>
<accession>A0A5J6LG14</accession>
<comment type="subcellular location">
    <subcellularLocation>
        <location evidence="1">Cell inner membrane</location>
        <topology evidence="1">Multi-pass membrane protein</topology>
    </subcellularLocation>
</comment>
<keyword evidence="6 12" id="KW-1133">Transmembrane helix</keyword>
<keyword evidence="4" id="KW-0997">Cell inner membrane</keyword>
<dbReference type="PROSITE" id="PS50111">
    <property type="entry name" value="CHEMOTAXIS_TRANSDUC_2"/>
    <property type="match status" value="1"/>
</dbReference>
<evidence type="ECO:0000256" key="10">
    <source>
        <dbReference type="PROSITE-ProRule" id="PRU00284"/>
    </source>
</evidence>
<dbReference type="GO" id="GO:0005886">
    <property type="term" value="C:plasma membrane"/>
    <property type="evidence" value="ECO:0007669"/>
    <property type="project" value="UniProtKB-SubCell"/>
</dbReference>
<dbReference type="InterPro" id="IPR033479">
    <property type="entry name" value="dCache_1"/>
</dbReference>
<evidence type="ECO:0000256" key="5">
    <source>
        <dbReference type="ARBA" id="ARBA00022692"/>
    </source>
</evidence>
<evidence type="ECO:0000256" key="6">
    <source>
        <dbReference type="ARBA" id="ARBA00022989"/>
    </source>
</evidence>
<dbReference type="CDD" id="cd18773">
    <property type="entry name" value="PDC1_HK_sensor"/>
    <property type="match status" value="1"/>
</dbReference>
<dbReference type="FunFam" id="1.10.287.950:FF:000001">
    <property type="entry name" value="Methyl-accepting chemotaxis sensory transducer"/>
    <property type="match status" value="1"/>
</dbReference>
<dbReference type="Pfam" id="PF00015">
    <property type="entry name" value="MCPsignal"/>
    <property type="match status" value="1"/>
</dbReference>
<dbReference type="PANTHER" id="PTHR32089">
    <property type="entry name" value="METHYL-ACCEPTING CHEMOTAXIS PROTEIN MCPB"/>
    <property type="match status" value="1"/>
</dbReference>
<dbReference type="PROSITE" id="PS50192">
    <property type="entry name" value="T_SNARE"/>
    <property type="match status" value="1"/>
</dbReference>
<dbReference type="CDD" id="cd11386">
    <property type="entry name" value="MCP_signal"/>
    <property type="match status" value="1"/>
</dbReference>
<evidence type="ECO:0000259" key="13">
    <source>
        <dbReference type="PROSITE" id="PS50111"/>
    </source>
</evidence>
<feature type="domain" description="T-SNARE coiled-coil homology" evidence="14">
    <location>
        <begin position="569"/>
        <end position="631"/>
    </location>
</feature>
<dbReference type="Pfam" id="PF02743">
    <property type="entry name" value="dCache_1"/>
    <property type="match status" value="1"/>
</dbReference>
<evidence type="ECO:0000259" key="14">
    <source>
        <dbReference type="PROSITE" id="PS50192"/>
    </source>
</evidence>
<dbReference type="InterPro" id="IPR003660">
    <property type="entry name" value="HAMP_dom"/>
</dbReference>
<dbReference type="SUPFAM" id="SSF58104">
    <property type="entry name" value="Methyl-accepting chemotaxis protein (MCP) signaling domain"/>
    <property type="match status" value="1"/>
</dbReference>
<gene>
    <name evidence="16" type="ORF">F5I99_13950</name>
</gene>
<keyword evidence="2" id="KW-1003">Cell membrane</keyword>
<keyword evidence="5 12" id="KW-0812">Transmembrane</keyword>
<evidence type="ECO:0000259" key="15">
    <source>
        <dbReference type="PROSITE" id="PS50885"/>
    </source>
</evidence>
<dbReference type="Proteomes" id="UP000325606">
    <property type="component" value="Chromosome"/>
</dbReference>
<dbReference type="SMART" id="SM00283">
    <property type="entry name" value="MA"/>
    <property type="match status" value="1"/>
</dbReference>
<feature type="domain" description="Methyl-accepting transducer" evidence="13">
    <location>
        <begin position="382"/>
        <end position="618"/>
    </location>
</feature>
<dbReference type="SMART" id="SM00304">
    <property type="entry name" value="HAMP"/>
    <property type="match status" value="1"/>
</dbReference>
<sequence length="655" mass="72292">MKIKSKLLIAFLLTALFPVLIVSALTIHNVANQAREAFIETSRLDMQLAENTFVTFFNLVEQNVAAVADYPALKAVKDIGISTYFGSGEKPSETALAKGGEERRIFEYFSSIGNNNPSYGYVYMSDTEGGYIEWPGTDDYADWDPRNRPWFSIGQSANYEVSRRDSYYWEPVDAVFVSVLKGFKDAEGKFGGVVAIDVSLKSLTDMTQKLRFGETGFFMLLEGNGTVLVDGLKSENSFKKVSDLSDPYYQALSSTENGVIEVKIDGVDYMANVYTSPTLGWKLIGFKQNAEIFASASRLIWQTVMTSILVILIFSIVGAWIARRISSPINLVKDGLKTIAQGEGNLTHRLEVVSQDETGELAKWFNQFIESTQTMVRSIKESALTIHDVSDHTSQETAAMTALLQQQLQSVELIVTAITQMSSAANDVARNSVRTAEVSEHGLNMTREGKAVINRSASSVNQLGKSIEASSQVIQELEQETDNINNILTTIQQIAEQTNLLALNAAIEAARAGDQGRGFAVVADEVRSLAKRSHDSTEQINHILNMLVSRIREVTTVMNRSLDESQEATRLSQEALSAFESIEHSVESIRDMTIATASATEEQHLVTEDINKNVVAINESINQVSVQAQDVEGFARQQSELSASLRKLVARFRTD</sequence>
<dbReference type="InterPro" id="IPR004089">
    <property type="entry name" value="MCPsignal_dom"/>
</dbReference>
<dbReference type="Gene3D" id="3.30.450.20">
    <property type="entry name" value="PAS domain"/>
    <property type="match status" value="2"/>
</dbReference>
<evidence type="ECO:0000256" key="1">
    <source>
        <dbReference type="ARBA" id="ARBA00004429"/>
    </source>
</evidence>
<dbReference type="CDD" id="cd12912">
    <property type="entry name" value="PDC2_MCP_like"/>
    <property type="match status" value="1"/>
</dbReference>
<dbReference type="EMBL" id="CP044222">
    <property type="protein sequence ID" value="QEW07507.1"/>
    <property type="molecule type" value="Genomic_DNA"/>
</dbReference>
<feature type="transmembrane region" description="Helical" evidence="12">
    <location>
        <begin position="299"/>
        <end position="322"/>
    </location>
</feature>
<dbReference type="PROSITE" id="PS50885">
    <property type="entry name" value="HAMP"/>
    <property type="match status" value="1"/>
</dbReference>
<evidence type="ECO:0000256" key="12">
    <source>
        <dbReference type="SAM" id="Phobius"/>
    </source>
</evidence>
<dbReference type="InterPro" id="IPR000727">
    <property type="entry name" value="T_SNARE_dom"/>
</dbReference>
<evidence type="ECO:0000313" key="16">
    <source>
        <dbReference type="EMBL" id="QEW07507.1"/>
    </source>
</evidence>
<evidence type="ECO:0000256" key="8">
    <source>
        <dbReference type="ARBA" id="ARBA00023224"/>
    </source>
</evidence>
<feature type="coiled-coil region" evidence="11">
    <location>
        <begin position="460"/>
        <end position="497"/>
    </location>
</feature>
<dbReference type="PANTHER" id="PTHR32089:SF112">
    <property type="entry name" value="LYSOZYME-LIKE PROTEIN-RELATED"/>
    <property type="match status" value="1"/>
</dbReference>
<dbReference type="GO" id="GO:0007165">
    <property type="term" value="P:signal transduction"/>
    <property type="evidence" value="ECO:0007669"/>
    <property type="project" value="UniProtKB-KW"/>
</dbReference>
<protein>
    <submittedName>
        <fullName evidence="16">Methyl-accepting chemotaxis protein</fullName>
    </submittedName>
</protein>
<feature type="domain" description="HAMP" evidence="15">
    <location>
        <begin position="323"/>
        <end position="377"/>
    </location>
</feature>
<keyword evidence="17" id="KW-1185">Reference proteome</keyword>
<evidence type="ECO:0000256" key="7">
    <source>
        <dbReference type="ARBA" id="ARBA00023136"/>
    </source>
</evidence>
<proteinExistence type="inferred from homology"/>
<evidence type="ECO:0000256" key="11">
    <source>
        <dbReference type="SAM" id="Coils"/>
    </source>
</evidence>
<dbReference type="RefSeq" id="WP_151056997.1">
    <property type="nucleotide sequence ID" value="NZ_CP044222.1"/>
</dbReference>
<organism evidence="16 17">
    <name type="scientific">Nitrincola iocasae</name>
    <dbReference type="NCBI Taxonomy" id="2614693"/>
    <lineage>
        <taxon>Bacteria</taxon>
        <taxon>Pseudomonadati</taxon>
        <taxon>Pseudomonadota</taxon>
        <taxon>Gammaproteobacteria</taxon>
        <taxon>Oceanospirillales</taxon>
        <taxon>Oceanospirillaceae</taxon>
        <taxon>Nitrincola</taxon>
    </lineage>
</organism>
<name>A0A5J6LG14_9GAMM</name>
<dbReference type="CDD" id="cd06225">
    <property type="entry name" value="HAMP"/>
    <property type="match status" value="1"/>
</dbReference>
<dbReference type="Gene3D" id="1.10.287.950">
    <property type="entry name" value="Methyl-accepting chemotaxis protein"/>
    <property type="match status" value="1"/>
</dbReference>